<dbReference type="EMBL" id="JAUKUD010000001">
    <property type="protein sequence ID" value="KAK0754258.1"/>
    <property type="molecule type" value="Genomic_DNA"/>
</dbReference>
<dbReference type="Proteomes" id="UP001172155">
    <property type="component" value="Unassembled WGS sequence"/>
</dbReference>
<organism evidence="1 2">
    <name type="scientific">Schizothecium vesticola</name>
    <dbReference type="NCBI Taxonomy" id="314040"/>
    <lineage>
        <taxon>Eukaryota</taxon>
        <taxon>Fungi</taxon>
        <taxon>Dikarya</taxon>
        <taxon>Ascomycota</taxon>
        <taxon>Pezizomycotina</taxon>
        <taxon>Sordariomycetes</taxon>
        <taxon>Sordariomycetidae</taxon>
        <taxon>Sordariales</taxon>
        <taxon>Schizotheciaceae</taxon>
        <taxon>Schizothecium</taxon>
    </lineage>
</organism>
<keyword evidence="2" id="KW-1185">Reference proteome</keyword>
<evidence type="ECO:0000313" key="2">
    <source>
        <dbReference type="Proteomes" id="UP001172155"/>
    </source>
</evidence>
<protein>
    <submittedName>
        <fullName evidence="1">Uncharacterized protein</fullName>
    </submittedName>
</protein>
<sequence length="113" mass="13145">MQTVFLLLYLPGRVCVFLRLYLLRLLHLPMAELAPLCRRVARVWGSTWRWVEIRLASVATNEPSEVVVVGLFCLECQQSQSCRCYLLPFVSFQEEIPEQHRTVSISRYLINSS</sequence>
<reference evidence="1" key="1">
    <citation type="submission" date="2023-06" db="EMBL/GenBank/DDBJ databases">
        <title>Genome-scale phylogeny and comparative genomics of the fungal order Sordariales.</title>
        <authorList>
            <consortium name="Lawrence Berkeley National Laboratory"/>
            <person name="Hensen N."/>
            <person name="Bonometti L."/>
            <person name="Westerberg I."/>
            <person name="Brannstrom I.O."/>
            <person name="Guillou S."/>
            <person name="Cros-Aarteil S."/>
            <person name="Calhoun S."/>
            <person name="Haridas S."/>
            <person name="Kuo A."/>
            <person name="Mondo S."/>
            <person name="Pangilinan J."/>
            <person name="Riley R."/>
            <person name="LaButti K."/>
            <person name="Andreopoulos B."/>
            <person name="Lipzen A."/>
            <person name="Chen C."/>
            <person name="Yanf M."/>
            <person name="Daum C."/>
            <person name="Ng V."/>
            <person name="Clum A."/>
            <person name="Steindorff A."/>
            <person name="Ohm R."/>
            <person name="Martin F."/>
            <person name="Silar P."/>
            <person name="Natvig D."/>
            <person name="Lalanne C."/>
            <person name="Gautier V."/>
            <person name="Ament-velasquez S.L."/>
            <person name="Kruys A."/>
            <person name="Hutchinson M.I."/>
            <person name="Powell A.J."/>
            <person name="Barry K."/>
            <person name="Miller A.N."/>
            <person name="Grigoriev I.V."/>
            <person name="Debuchy R."/>
            <person name="Gladieux P."/>
            <person name="Thoren M.H."/>
            <person name="Johannesson H."/>
        </authorList>
    </citation>
    <scope>NUCLEOTIDE SEQUENCE</scope>
    <source>
        <strain evidence="1">SMH3187-1</strain>
    </source>
</reference>
<gene>
    <name evidence="1" type="ORF">B0T18DRAFT_398826</name>
</gene>
<proteinExistence type="predicted"/>
<evidence type="ECO:0000313" key="1">
    <source>
        <dbReference type="EMBL" id="KAK0754258.1"/>
    </source>
</evidence>
<name>A0AA40KCK8_9PEZI</name>
<accession>A0AA40KCK8</accession>
<comment type="caution">
    <text evidence="1">The sequence shown here is derived from an EMBL/GenBank/DDBJ whole genome shotgun (WGS) entry which is preliminary data.</text>
</comment>
<dbReference type="AlphaFoldDB" id="A0AA40KCK8"/>